<dbReference type="Proteomes" id="UP000007753">
    <property type="component" value="Chromosome 1"/>
</dbReference>
<accession>D4Z2X9</accession>
<gene>
    <name evidence="2" type="ordered locus">SJA_C1-21270</name>
</gene>
<dbReference type="STRING" id="452662.SJA_C1-21270"/>
<proteinExistence type="predicted"/>
<evidence type="ECO:0000313" key="2">
    <source>
        <dbReference type="EMBL" id="BAI96961.1"/>
    </source>
</evidence>
<organism evidence="2 3">
    <name type="scientific">Sphingobium indicum (strain DSM 16413 / CCM 7287 / MTCC 6362 / UT26 / NBRC 101211 / UT26S)</name>
    <name type="common">Sphingobium japonicum</name>
    <dbReference type="NCBI Taxonomy" id="452662"/>
    <lineage>
        <taxon>Bacteria</taxon>
        <taxon>Pseudomonadati</taxon>
        <taxon>Pseudomonadota</taxon>
        <taxon>Alphaproteobacteria</taxon>
        <taxon>Sphingomonadales</taxon>
        <taxon>Sphingomonadaceae</taxon>
        <taxon>Sphingobium</taxon>
    </lineage>
</organism>
<name>D4Z2X9_SPHIU</name>
<dbReference type="HOGENOM" id="CLU_2169462_0_0_5"/>
<sequence length="110" mass="12314">MPFPLYDVEWDGDGIAARLRLLLPVELASVSTPRRGVPAPFHMDGKAGRSRACVQIFSCPSIPVHRHGAKKHDAGPIGLPCRRRQPDSDEMRSTCKKRDQCSRCRRAAFF</sequence>
<dbReference type="KEGG" id="sjp:SJA_C1-21270"/>
<feature type="region of interest" description="Disordered" evidence="1">
    <location>
        <begin position="66"/>
        <end position="95"/>
    </location>
</feature>
<keyword evidence="3" id="KW-1185">Reference proteome</keyword>
<feature type="compositionally biased region" description="Basic and acidic residues" evidence="1">
    <location>
        <begin position="84"/>
        <end position="95"/>
    </location>
</feature>
<dbReference type="EMBL" id="AP010803">
    <property type="protein sequence ID" value="BAI96961.1"/>
    <property type="molecule type" value="Genomic_DNA"/>
</dbReference>
<evidence type="ECO:0000256" key="1">
    <source>
        <dbReference type="SAM" id="MobiDB-lite"/>
    </source>
</evidence>
<protein>
    <submittedName>
        <fullName evidence="2">Uncharacterized protein</fullName>
    </submittedName>
</protein>
<reference evidence="2 3" key="1">
    <citation type="journal article" date="2010" name="J. Bacteriol.">
        <title>Complete genome sequence of the representative gamma-hexachlorocyclohexane-degrading bacterium Sphingobium japonicum UT26.</title>
        <authorList>
            <person name="Nagata Y."/>
            <person name="Ohtsubo Y."/>
            <person name="Endo R."/>
            <person name="Ichikawa N."/>
            <person name="Ankai A."/>
            <person name="Oguchi A."/>
            <person name="Fukui S."/>
            <person name="Fujita N."/>
            <person name="Tsuda M."/>
        </authorList>
    </citation>
    <scope>NUCLEOTIDE SEQUENCE [LARGE SCALE GENOMIC DNA]</scope>
    <source>
        <strain evidence="3">DSM 16413 / CCM 7287 / MTCC 6362 / UT26 / NBRC 101211 / UT26S</strain>
    </source>
</reference>
<dbReference type="AlphaFoldDB" id="D4Z2X9"/>
<evidence type="ECO:0000313" key="3">
    <source>
        <dbReference type="Proteomes" id="UP000007753"/>
    </source>
</evidence>